<dbReference type="InterPro" id="IPR030125">
    <property type="entry name" value="SPIN90/Ldb17"/>
</dbReference>
<reference evidence="2" key="1">
    <citation type="submission" date="2013-04" db="EMBL/GenBank/DDBJ databases">
        <authorList>
            <person name="Qu J."/>
            <person name="Murali S.C."/>
            <person name="Bandaranaike D."/>
            <person name="Bellair M."/>
            <person name="Blankenburg K."/>
            <person name="Chao H."/>
            <person name="Dinh H."/>
            <person name="Doddapaneni H."/>
            <person name="Downs B."/>
            <person name="Dugan-Rocha S."/>
            <person name="Elkadiri S."/>
            <person name="Gnanaolivu R.D."/>
            <person name="Hernandez B."/>
            <person name="Javaid M."/>
            <person name="Jayaseelan J.C."/>
            <person name="Lee S."/>
            <person name="Li M."/>
            <person name="Ming W."/>
            <person name="Munidasa M."/>
            <person name="Muniz J."/>
            <person name="Nguyen L."/>
            <person name="Ongeri F."/>
            <person name="Osuji N."/>
            <person name="Pu L.-L."/>
            <person name="Puazo M."/>
            <person name="Qu C."/>
            <person name="Quiroz J."/>
            <person name="Raj R."/>
            <person name="Weissenberger G."/>
            <person name="Xin Y."/>
            <person name="Zou X."/>
            <person name="Han Y."/>
            <person name="Richards S."/>
            <person name="Worley K."/>
            <person name="Muzny D."/>
            <person name="Gibbs R."/>
        </authorList>
    </citation>
    <scope>NUCLEOTIDE SEQUENCE</scope>
    <source>
        <strain evidence="2">Sampled in the wild</strain>
    </source>
</reference>
<dbReference type="GO" id="GO:0071933">
    <property type="term" value="F:Arp2/3 complex binding"/>
    <property type="evidence" value="ECO:0007669"/>
    <property type="project" value="TreeGrafter"/>
</dbReference>
<name>A0A8K0KC19_LADFU</name>
<feature type="domain" description="SPIN90/Ldb17 leucine-rich" evidence="1">
    <location>
        <begin position="38"/>
        <end position="198"/>
    </location>
</feature>
<protein>
    <recommendedName>
        <fullName evidence="1">SPIN90/Ldb17 leucine-rich domain-containing protein</fullName>
    </recommendedName>
</protein>
<keyword evidence="3" id="KW-1185">Reference proteome</keyword>
<sequence>MPIYHYEHLGEDFVSFLIDQLEEEVDANSELAKEELEIPDLFLTLLLAYSLQFKEQSPQTVSSAEETVENPVLKVLKKRTCAKSLTEKTLLLINREGLDSNVIGNQRTWDPVGAFSSARHSTSVQTHSVLKLVGDLFGDTHTAALFYTNDTKVLIDILVRQLSDLSPGDQRRGQWLWLCRRVIRNCCYGEHLHRRDDLSRCFTRIFCEDTSSSSSDQHLVRDIINEFPMFFKV</sequence>
<proteinExistence type="predicted"/>
<dbReference type="AlphaFoldDB" id="A0A8K0KC19"/>
<evidence type="ECO:0000259" key="1">
    <source>
        <dbReference type="Pfam" id="PF09431"/>
    </source>
</evidence>
<dbReference type="PANTHER" id="PTHR13357">
    <property type="entry name" value="SH3 ADAPTER PROTEIN SPIN90 NCK INTERACTING PROTEIN WITH SH3 DOMAIN"/>
    <property type="match status" value="1"/>
</dbReference>
<accession>A0A8K0KC19</accession>
<gene>
    <name evidence="2" type="ORF">J437_LFUL010301</name>
</gene>
<reference evidence="2" key="2">
    <citation type="submission" date="2017-10" db="EMBL/GenBank/DDBJ databases">
        <title>Ladona fulva Genome sequencing and assembly.</title>
        <authorList>
            <person name="Murali S."/>
            <person name="Richards S."/>
            <person name="Bandaranaike D."/>
            <person name="Bellair M."/>
            <person name="Blankenburg K."/>
            <person name="Chao H."/>
            <person name="Dinh H."/>
            <person name="Doddapaneni H."/>
            <person name="Dugan-Rocha S."/>
            <person name="Elkadiri S."/>
            <person name="Gnanaolivu R."/>
            <person name="Hernandez B."/>
            <person name="Skinner E."/>
            <person name="Javaid M."/>
            <person name="Lee S."/>
            <person name="Li M."/>
            <person name="Ming W."/>
            <person name="Munidasa M."/>
            <person name="Muniz J."/>
            <person name="Nguyen L."/>
            <person name="Hughes D."/>
            <person name="Osuji N."/>
            <person name="Pu L.-L."/>
            <person name="Puazo M."/>
            <person name="Qu C."/>
            <person name="Quiroz J."/>
            <person name="Raj R."/>
            <person name="Weissenberger G."/>
            <person name="Xin Y."/>
            <person name="Zou X."/>
            <person name="Han Y."/>
            <person name="Worley K."/>
            <person name="Muzny D."/>
            <person name="Gibbs R."/>
        </authorList>
    </citation>
    <scope>NUCLEOTIDE SEQUENCE</scope>
    <source>
        <strain evidence="2">Sampled in the wild</strain>
    </source>
</reference>
<evidence type="ECO:0000313" key="3">
    <source>
        <dbReference type="Proteomes" id="UP000792457"/>
    </source>
</evidence>
<dbReference type="Pfam" id="PF09431">
    <property type="entry name" value="SPIN90_LRD"/>
    <property type="match status" value="1"/>
</dbReference>
<dbReference type="InterPro" id="IPR018556">
    <property type="entry name" value="SPIN90/Ldb17_LRD"/>
</dbReference>
<organism evidence="2 3">
    <name type="scientific">Ladona fulva</name>
    <name type="common">Scarce chaser dragonfly</name>
    <name type="synonym">Libellula fulva</name>
    <dbReference type="NCBI Taxonomy" id="123851"/>
    <lineage>
        <taxon>Eukaryota</taxon>
        <taxon>Metazoa</taxon>
        <taxon>Ecdysozoa</taxon>
        <taxon>Arthropoda</taxon>
        <taxon>Hexapoda</taxon>
        <taxon>Insecta</taxon>
        <taxon>Pterygota</taxon>
        <taxon>Palaeoptera</taxon>
        <taxon>Odonata</taxon>
        <taxon>Epiprocta</taxon>
        <taxon>Anisoptera</taxon>
        <taxon>Libelluloidea</taxon>
        <taxon>Libellulidae</taxon>
        <taxon>Ladona</taxon>
    </lineage>
</organism>
<dbReference type="EMBL" id="KZ308563">
    <property type="protein sequence ID" value="KAG8231623.1"/>
    <property type="molecule type" value="Genomic_DNA"/>
</dbReference>
<comment type="caution">
    <text evidence="2">The sequence shown here is derived from an EMBL/GenBank/DDBJ whole genome shotgun (WGS) entry which is preliminary data.</text>
</comment>
<dbReference type="OrthoDB" id="445362at2759"/>
<evidence type="ECO:0000313" key="2">
    <source>
        <dbReference type="EMBL" id="KAG8231623.1"/>
    </source>
</evidence>
<dbReference type="PANTHER" id="PTHR13357:SF1">
    <property type="entry name" value="NCK-INTERACTING PROTEIN WITH SH3 DOMAIN"/>
    <property type="match status" value="1"/>
</dbReference>
<dbReference type="GO" id="GO:0006897">
    <property type="term" value="P:endocytosis"/>
    <property type="evidence" value="ECO:0007669"/>
    <property type="project" value="TreeGrafter"/>
</dbReference>
<dbReference type="Proteomes" id="UP000792457">
    <property type="component" value="Unassembled WGS sequence"/>
</dbReference>